<organism evidence="1">
    <name type="scientific">Arundo donax</name>
    <name type="common">Giant reed</name>
    <name type="synonym">Donax arundinaceus</name>
    <dbReference type="NCBI Taxonomy" id="35708"/>
    <lineage>
        <taxon>Eukaryota</taxon>
        <taxon>Viridiplantae</taxon>
        <taxon>Streptophyta</taxon>
        <taxon>Embryophyta</taxon>
        <taxon>Tracheophyta</taxon>
        <taxon>Spermatophyta</taxon>
        <taxon>Magnoliopsida</taxon>
        <taxon>Liliopsida</taxon>
        <taxon>Poales</taxon>
        <taxon>Poaceae</taxon>
        <taxon>PACMAD clade</taxon>
        <taxon>Arundinoideae</taxon>
        <taxon>Arundineae</taxon>
        <taxon>Arundo</taxon>
    </lineage>
</organism>
<dbReference type="EMBL" id="GBRH01197188">
    <property type="protein sequence ID" value="JAE00708.1"/>
    <property type="molecule type" value="Transcribed_RNA"/>
</dbReference>
<accession>A0A0A9EXE7</accession>
<sequence length="42" mass="4636">MSTDDLSQNSYSQGQLLLLHICCSSLPICSLQSWHCEVNLAP</sequence>
<reference evidence="1" key="1">
    <citation type="submission" date="2014-09" db="EMBL/GenBank/DDBJ databases">
        <authorList>
            <person name="Magalhaes I.L.F."/>
            <person name="Oliveira U."/>
            <person name="Santos F.R."/>
            <person name="Vidigal T.H.D.A."/>
            <person name="Brescovit A.D."/>
            <person name="Santos A.J."/>
        </authorList>
    </citation>
    <scope>NUCLEOTIDE SEQUENCE</scope>
    <source>
        <tissue evidence="1">Shoot tissue taken approximately 20 cm above the soil surface</tissue>
    </source>
</reference>
<reference evidence="1" key="2">
    <citation type="journal article" date="2015" name="Data Brief">
        <title>Shoot transcriptome of the giant reed, Arundo donax.</title>
        <authorList>
            <person name="Barrero R.A."/>
            <person name="Guerrero F.D."/>
            <person name="Moolhuijzen P."/>
            <person name="Goolsby J.A."/>
            <person name="Tidwell J."/>
            <person name="Bellgard S.E."/>
            <person name="Bellgard M.I."/>
        </authorList>
    </citation>
    <scope>NUCLEOTIDE SEQUENCE</scope>
    <source>
        <tissue evidence="1">Shoot tissue taken approximately 20 cm above the soil surface</tissue>
    </source>
</reference>
<protein>
    <submittedName>
        <fullName evidence="1">Uncharacterized protein</fullName>
    </submittedName>
</protein>
<evidence type="ECO:0000313" key="1">
    <source>
        <dbReference type="EMBL" id="JAE00708.1"/>
    </source>
</evidence>
<proteinExistence type="predicted"/>
<dbReference type="AlphaFoldDB" id="A0A0A9EXE7"/>
<name>A0A0A9EXE7_ARUDO</name>